<sequence>MIDELELKPTDVEYENIQQGIYHLSRVDVNEHFAFPSAQVARAWLRAAGNSANMKFRGAGLFKEGTLYFEGKRYIPKIYFKYDEINSKDKSHRLPDELLQIPELIEYAEKSLRFEIKILSTQLKDWYLHLGCNWDADTATMLINDQFISKLQLSANMPIENEVIESLPKNLRLTYTAWVNGEDLRQVLSRPTFYRYRTRLMEYGIDISIVKDIEKEQSNIVPMIRYLEAVPMGIPDWAYEKGLVA</sequence>
<evidence type="ECO:0000259" key="1">
    <source>
        <dbReference type="Pfam" id="PF05144"/>
    </source>
</evidence>
<dbReference type="InterPro" id="IPR022688">
    <property type="entry name" value="G2P_C"/>
</dbReference>
<dbReference type="InterPro" id="IPR022686">
    <property type="entry name" value="G2P_N"/>
</dbReference>
<dbReference type="Pfam" id="PF05144">
    <property type="entry name" value="Phage_CRI"/>
    <property type="match status" value="1"/>
</dbReference>
<dbReference type="AlphaFoldDB" id="A0A829HC60"/>
<reference evidence="3 4" key="1">
    <citation type="submission" date="2013-06" db="EMBL/GenBank/DDBJ databases">
        <title>The Genome Sequence of Acinetobacter gyllenbergii CIP 110306.</title>
        <authorList>
            <consortium name="The Broad Institute Genome Sequencing Platform"/>
            <consortium name="The Broad Institute Genome Sequencing Center for Infectious Disease"/>
            <person name="Cerqueira G."/>
            <person name="Feldgarden M."/>
            <person name="Courvalin P."/>
            <person name="Perichon B."/>
            <person name="Grillot-Courvalin C."/>
            <person name="Clermont D."/>
            <person name="Rocha E."/>
            <person name="Yoon E.-J."/>
            <person name="Nemec A."/>
            <person name="Young S.K."/>
            <person name="Zeng Q."/>
            <person name="Gargeya S."/>
            <person name="Fitzgerald M."/>
            <person name="Abouelleil A."/>
            <person name="Alvarado L."/>
            <person name="Berlin A.M."/>
            <person name="Chapman S.B."/>
            <person name="Dewar J."/>
            <person name="Goldberg J."/>
            <person name="Griggs A."/>
            <person name="Gujja S."/>
            <person name="Hansen M."/>
            <person name="Howarth C."/>
            <person name="Imamovic A."/>
            <person name="Larimer J."/>
            <person name="McCowan C."/>
            <person name="Murphy C."/>
            <person name="Pearson M."/>
            <person name="Priest M."/>
            <person name="Roberts A."/>
            <person name="Saif S."/>
            <person name="Shea T."/>
            <person name="Sykes S."/>
            <person name="Wortman J."/>
            <person name="Nusbaum C."/>
            <person name="Birren B."/>
        </authorList>
    </citation>
    <scope>NUCLEOTIDE SEQUENCE [LARGE SCALE GENOMIC DNA]</scope>
    <source>
        <strain evidence="3 4">CIP 110306</strain>
    </source>
</reference>
<dbReference type="GO" id="GO:0006260">
    <property type="term" value="P:DNA replication"/>
    <property type="evidence" value="ECO:0007669"/>
    <property type="project" value="InterPro"/>
</dbReference>
<feature type="domain" description="Replication-associated protein G2P C-terminal" evidence="2">
    <location>
        <begin position="162"/>
        <end position="243"/>
    </location>
</feature>
<dbReference type="EMBL" id="ATGG01000045">
    <property type="protein sequence ID" value="EPF73255.1"/>
    <property type="molecule type" value="Genomic_DNA"/>
</dbReference>
<protein>
    <recommendedName>
        <fullName evidence="5">Replication-associated protein G2P N-terminal domain-containing protein</fullName>
    </recommendedName>
</protein>
<comment type="caution">
    <text evidence="3">The sequence shown here is derived from an EMBL/GenBank/DDBJ whole genome shotgun (WGS) entry which is preliminary data.</text>
</comment>
<evidence type="ECO:0000313" key="3">
    <source>
        <dbReference type="EMBL" id="EPF73255.1"/>
    </source>
</evidence>
<dbReference type="Pfam" id="PF05155">
    <property type="entry name" value="G2P_X_C"/>
    <property type="match status" value="1"/>
</dbReference>
<gene>
    <name evidence="3" type="ORF">F957_03568</name>
</gene>
<proteinExistence type="predicted"/>
<name>A0A829HC60_9GAMM</name>
<accession>A0A829HC60</accession>
<evidence type="ECO:0000259" key="2">
    <source>
        <dbReference type="Pfam" id="PF05155"/>
    </source>
</evidence>
<keyword evidence="4" id="KW-1185">Reference proteome</keyword>
<dbReference type="InterPro" id="IPR006516">
    <property type="entry name" value="G2P"/>
</dbReference>
<evidence type="ECO:0000313" key="4">
    <source>
        <dbReference type="Proteomes" id="UP000014523"/>
    </source>
</evidence>
<dbReference type="NCBIfam" id="TIGR01629">
    <property type="entry name" value="rep_II_X"/>
    <property type="match status" value="1"/>
</dbReference>
<feature type="domain" description="Replication-associated protein G2P N-terminal" evidence="1">
    <location>
        <begin position="8"/>
        <end position="136"/>
    </location>
</feature>
<dbReference type="RefSeq" id="WP_016660579.1">
    <property type="nucleotide sequence ID" value="NZ_ATGG01000045.1"/>
</dbReference>
<evidence type="ECO:0008006" key="5">
    <source>
        <dbReference type="Google" id="ProtNLM"/>
    </source>
</evidence>
<dbReference type="Proteomes" id="UP000014523">
    <property type="component" value="Unassembled WGS sequence"/>
</dbReference>
<organism evidence="3 4">
    <name type="scientific">Acinetobacter gyllenbergii CIP 110306 = MTCC 11365</name>
    <dbReference type="NCBI Taxonomy" id="1217657"/>
    <lineage>
        <taxon>Bacteria</taxon>
        <taxon>Pseudomonadati</taxon>
        <taxon>Pseudomonadota</taxon>
        <taxon>Gammaproteobacteria</taxon>
        <taxon>Moraxellales</taxon>
        <taxon>Moraxellaceae</taxon>
        <taxon>Acinetobacter</taxon>
    </lineage>
</organism>